<dbReference type="GO" id="GO:0008289">
    <property type="term" value="F:lipid binding"/>
    <property type="evidence" value="ECO:0007669"/>
    <property type="project" value="InterPro"/>
</dbReference>
<reference evidence="4" key="2">
    <citation type="submission" date="2025-09" db="UniProtKB">
        <authorList>
            <consortium name="Ensembl"/>
        </authorList>
    </citation>
    <scope>IDENTIFICATION</scope>
</reference>
<comment type="similarity">
    <text evidence="1">Belongs to the apolipoprotein L family.</text>
</comment>
<dbReference type="Ensembl" id="ENSGMOT00000053814.1">
    <property type="protein sequence ID" value="ENSGMOP00000068700.1"/>
    <property type="gene ID" value="ENSGMOG00000026993.1"/>
</dbReference>
<evidence type="ECO:0000313" key="4">
    <source>
        <dbReference type="Ensembl" id="ENSGMOP00000068700.1"/>
    </source>
</evidence>
<evidence type="ECO:0000313" key="5">
    <source>
        <dbReference type="Proteomes" id="UP000694546"/>
    </source>
</evidence>
<keyword evidence="5" id="KW-1185">Reference proteome</keyword>
<gene>
    <name evidence="4" type="primary">LOC115540690</name>
</gene>
<dbReference type="PANTHER" id="PTHR14096">
    <property type="entry name" value="APOLIPOPROTEIN L"/>
    <property type="match status" value="1"/>
</dbReference>
<reference evidence="4" key="1">
    <citation type="submission" date="2025-08" db="UniProtKB">
        <authorList>
            <consortium name="Ensembl"/>
        </authorList>
    </citation>
    <scope>IDENTIFICATION</scope>
</reference>
<proteinExistence type="inferred from homology"/>
<evidence type="ECO:0000256" key="1">
    <source>
        <dbReference type="ARBA" id="ARBA00010090"/>
    </source>
</evidence>
<dbReference type="PANTHER" id="PTHR14096:SF59">
    <property type="entry name" value="APOLIPOPROTEIN L, 1 ISOFORM X1"/>
    <property type="match status" value="1"/>
</dbReference>
<dbReference type="InterPro" id="IPR008405">
    <property type="entry name" value="ApoL"/>
</dbReference>
<organism evidence="4 5">
    <name type="scientific">Gadus morhua</name>
    <name type="common">Atlantic cod</name>
    <dbReference type="NCBI Taxonomy" id="8049"/>
    <lineage>
        <taxon>Eukaryota</taxon>
        <taxon>Metazoa</taxon>
        <taxon>Chordata</taxon>
        <taxon>Craniata</taxon>
        <taxon>Vertebrata</taxon>
        <taxon>Euteleostomi</taxon>
        <taxon>Actinopterygii</taxon>
        <taxon>Neopterygii</taxon>
        <taxon>Teleostei</taxon>
        <taxon>Neoteleostei</taxon>
        <taxon>Acanthomorphata</taxon>
        <taxon>Zeiogadaria</taxon>
        <taxon>Gadariae</taxon>
        <taxon>Gadiformes</taxon>
        <taxon>Gadoidei</taxon>
        <taxon>Gadidae</taxon>
        <taxon>Gadus</taxon>
    </lineage>
</organism>
<dbReference type="Proteomes" id="UP000694546">
    <property type="component" value="Chromosome 3"/>
</dbReference>
<keyword evidence="3" id="KW-0812">Transmembrane</keyword>
<accession>A0A8C5D7L7</accession>
<dbReference type="AlphaFoldDB" id="A0A8C5D7L7"/>
<dbReference type="Gene3D" id="1.20.1170.10">
    <property type="match status" value="1"/>
</dbReference>
<dbReference type="GO" id="GO:0016020">
    <property type="term" value="C:membrane"/>
    <property type="evidence" value="ECO:0007669"/>
    <property type="project" value="TreeGrafter"/>
</dbReference>
<dbReference type="Pfam" id="PF05461">
    <property type="entry name" value="ApoL"/>
    <property type="match status" value="1"/>
</dbReference>
<feature type="transmembrane region" description="Helical" evidence="3">
    <location>
        <begin position="149"/>
        <end position="172"/>
    </location>
</feature>
<name>A0A8C5D7L7_GADMO</name>
<dbReference type="GO" id="GO:0006869">
    <property type="term" value="P:lipid transport"/>
    <property type="evidence" value="ECO:0007669"/>
    <property type="project" value="InterPro"/>
</dbReference>
<protein>
    <submittedName>
        <fullName evidence="4">Apolipoprotein L domain-containing protein 1-like</fullName>
    </submittedName>
</protein>
<evidence type="ECO:0000256" key="2">
    <source>
        <dbReference type="SAM" id="MobiDB-lite"/>
    </source>
</evidence>
<sequence>MAQGPGKQYSTNPAQPPPPKPKPRTKSFDLPQHILGPGNQDKTDRAPAPAPKPKPKPGPKPDCLFQRIVLDPDYLKQWWASVSPWDSLQEDFNGKKENEIIAVKARRFHIAVQLFDLLMTEKTKTLSNYMSQLNLIADHLDMVSNRTKVAGISGGTTAVLGGLAAGAGILLAPLTLGASLAITVVGAGVATAGGVAGASAAIAHKVDLENEKKKIRKVFQDNKDNIQDLQRCLEFIVEGMNQLAQHPSASLSKVKVDPVKLNMVYHLGGGVCPRAIEANVKASGIMEGLAIGLDMFFKDGKGATKNKLRSKCAAKLRVLVQEMGTGLREFERAKESLKVFLP</sequence>
<dbReference type="GO" id="GO:0005576">
    <property type="term" value="C:extracellular region"/>
    <property type="evidence" value="ECO:0007669"/>
    <property type="project" value="InterPro"/>
</dbReference>
<keyword evidence="3" id="KW-1133">Transmembrane helix</keyword>
<dbReference type="GeneTree" id="ENSGT01030000234789"/>
<feature type="transmembrane region" description="Helical" evidence="3">
    <location>
        <begin position="178"/>
        <end position="203"/>
    </location>
</feature>
<feature type="region of interest" description="Disordered" evidence="2">
    <location>
        <begin position="1"/>
        <end position="62"/>
    </location>
</feature>
<feature type="compositionally biased region" description="Pro residues" evidence="2">
    <location>
        <begin position="48"/>
        <end position="60"/>
    </location>
</feature>
<dbReference type="GO" id="GO:0042157">
    <property type="term" value="P:lipoprotein metabolic process"/>
    <property type="evidence" value="ECO:0007669"/>
    <property type="project" value="InterPro"/>
</dbReference>
<dbReference type="OMA" id="ACLKFIS"/>
<evidence type="ECO:0000256" key="3">
    <source>
        <dbReference type="SAM" id="Phobius"/>
    </source>
</evidence>
<keyword evidence="3" id="KW-0472">Membrane</keyword>